<accession>A0A202BRC7</accession>
<organism evidence="1 2">
    <name type="scientific">Chryseobacterium mucoviscidosis</name>
    <dbReference type="NCBI Taxonomy" id="1945581"/>
    <lineage>
        <taxon>Bacteria</taxon>
        <taxon>Pseudomonadati</taxon>
        <taxon>Bacteroidota</taxon>
        <taxon>Flavobacteriia</taxon>
        <taxon>Flavobacteriales</taxon>
        <taxon>Weeksellaceae</taxon>
        <taxon>Chryseobacterium group</taxon>
        <taxon>Chryseobacterium</taxon>
    </lineage>
</organism>
<proteinExistence type="predicted"/>
<dbReference type="AlphaFoldDB" id="A0A202BRC7"/>
<sequence length="62" mass="6780">MKKLSRSKLKEIKGATNCGGCPVQNNYGDGPEYSASCASYFSLSQNCQMCVDVSADCFENWN</sequence>
<dbReference type="Proteomes" id="UP000196355">
    <property type="component" value="Unassembled WGS sequence"/>
</dbReference>
<dbReference type="EMBL" id="MVAG01000193">
    <property type="protein sequence ID" value="OVE53902.1"/>
    <property type="molecule type" value="Genomic_DNA"/>
</dbReference>
<evidence type="ECO:0008006" key="3">
    <source>
        <dbReference type="Google" id="ProtNLM"/>
    </source>
</evidence>
<name>A0A202BRC7_9FLAO</name>
<gene>
    <name evidence="1" type="ORF">B0E34_19925</name>
</gene>
<dbReference type="RefSeq" id="WP_087712301.1">
    <property type="nucleotide sequence ID" value="NZ_JAKYXK010000004.1"/>
</dbReference>
<evidence type="ECO:0000313" key="2">
    <source>
        <dbReference type="Proteomes" id="UP000196355"/>
    </source>
</evidence>
<reference evidence="2" key="1">
    <citation type="submission" date="2017-02" db="EMBL/GenBank/DDBJ databases">
        <authorList>
            <person name="Tetz G."/>
            <person name="Tetz V."/>
        </authorList>
    </citation>
    <scope>NUCLEOTIDE SEQUENCE [LARGE SCALE GENOMIC DNA]</scope>
    <source>
        <strain evidence="2">VT16-26</strain>
    </source>
</reference>
<comment type="caution">
    <text evidence="1">The sequence shown here is derived from an EMBL/GenBank/DDBJ whole genome shotgun (WGS) entry which is preliminary data.</text>
</comment>
<evidence type="ECO:0000313" key="1">
    <source>
        <dbReference type="EMBL" id="OVE53902.1"/>
    </source>
</evidence>
<keyword evidence="2" id="KW-1185">Reference proteome</keyword>
<protein>
    <recommendedName>
        <fullName evidence="3">Bacteriocin</fullName>
    </recommendedName>
</protein>